<feature type="transmembrane region" description="Helical" evidence="7">
    <location>
        <begin position="120"/>
        <end position="141"/>
    </location>
</feature>
<feature type="transmembrane region" description="Helical" evidence="7">
    <location>
        <begin position="34"/>
        <end position="54"/>
    </location>
</feature>
<keyword evidence="9" id="KW-1185">Reference proteome</keyword>
<proteinExistence type="predicted"/>
<feature type="transmembrane region" description="Helical" evidence="7">
    <location>
        <begin position="199"/>
        <end position="223"/>
    </location>
</feature>
<dbReference type="GO" id="GO:0005886">
    <property type="term" value="C:plasma membrane"/>
    <property type="evidence" value="ECO:0007669"/>
    <property type="project" value="UniProtKB-SubCell"/>
</dbReference>
<dbReference type="InterPro" id="IPR001851">
    <property type="entry name" value="ABC_transp_permease"/>
</dbReference>
<feature type="transmembrane region" description="Helical" evidence="7">
    <location>
        <begin position="66"/>
        <end position="84"/>
    </location>
</feature>
<evidence type="ECO:0000256" key="4">
    <source>
        <dbReference type="ARBA" id="ARBA00022989"/>
    </source>
</evidence>
<feature type="transmembrane region" description="Helical" evidence="7">
    <location>
        <begin position="244"/>
        <end position="268"/>
    </location>
</feature>
<keyword evidence="5 7" id="KW-0472">Membrane</keyword>
<comment type="subcellular location">
    <subcellularLocation>
        <location evidence="1">Cell membrane</location>
        <topology evidence="1">Multi-pass membrane protein</topology>
    </subcellularLocation>
</comment>
<feature type="transmembrane region" description="Helical" evidence="7">
    <location>
        <begin position="91"/>
        <end position="114"/>
    </location>
</feature>
<evidence type="ECO:0000256" key="6">
    <source>
        <dbReference type="SAM" id="MobiDB-lite"/>
    </source>
</evidence>
<sequence>MNVDTDTNRAPGTSATAAATPVADVRRPRRVPGWAAPAVVAVLLLTLPFSTLPLPGVLEGTLNSPATLHLLATCLVFGGLATSYDLLYGRVGLLSFGHALYFAAGAYLAALLMGTLELPLLWSALIAVVSGTALSLVLGAVSLRVSGIALAMVTLAFAQAGSILVIRDPGRLTGGEEGLSLNPDTVPGAFIGVVNTVNLYWLAVAYAAVAVGVVWWLGATPVGRVWRGIRANEQRVSVLGVNPYPYKLAAFTVAGGLASLGGVVYLLVAGGVTSAITTAEFTLTLLVMVSLGGAGTRWGPLLGAVVYTYVDHRLLQLAASDVFDTLPSAVRAPLSQPLFILGTLFVLLVFFFPGGLTALPGRVRAALRDRGRATTAP</sequence>
<feature type="transmembrane region" description="Helical" evidence="7">
    <location>
        <begin position="339"/>
        <end position="359"/>
    </location>
</feature>
<evidence type="ECO:0000256" key="1">
    <source>
        <dbReference type="ARBA" id="ARBA00004651"/>
    </source>
</evidence>
<organism evidence="8 9">
    <name type="scientific">Thermobifida halotolerans</name>
    <dbReference type="NCBI Taxonomy" id="483545"/>
    <lineage>
        <taxon>Bacteria</taxon>
        <taxon>Bacillati</taxon>
        <taxon>Actinomycetota</taxon>
        <taxon>Actinomycetes</taxon>
        <taxon>Streptosporangiales</taxon>
        <taxon>Nocardiopsidaceae</taxon>
        <taxon>Thermobifida</taxon>
    </lineage>
</organism>
<dbReference type="CDD" id="cd06581">
    <property type="entry name" value="TM_PBP1_LivM_like"/>
    <property type="match status" value="1"/>
</dbReference>
<dbReference type="EMBL" id="CP063196">
    <property type="protein sequence ID" value="UOE19147.1"/>
    <property type="molecule type" value="Genomic_DNA"/>
</dbReference>
<keyword evidence="2" id="KW-1003">Cell membrane</keyword>
<reference evidence="8" key="1">
    <citation type="submission" date="2020-10" db="EMBL/GenBank/DDBJ databases">
        <title>De novo genome project of the cellulose decomposer Thermobifida halotolerans type strain.</title>
        <authorList>
            <person name="Nagy I."/>
            <person name="Horvath B."/>
            <person name="Kukolya J."/>
            <person name="Nagy I."/>
            <person name="Orsini M."/>
        </authorList>
    </citation>
    <scope>NUCLEOTIDE SEQUENCE</scope>
    <source>
        <strain evidence="8">DSM 44931</strain>
    </source>
</reference>
<dbReference type="KEGG" id="thao:NI17_020705"/>
<dbReference type="OrthoDB" id="9814461at2"/>
<dbReference type="AlphaFoldDB" id="A0A399G5T3"/>
<evidence type="ECO:0000256" key="5">
    <source>
        <dbReference type="ARBA" id="ARBA00023136"/>
    </source>
</evidence>
<evidence type="ECO:0000256" key="2">
    <source>
        <dbReference type="ARBA" id="ARBA00022475"/>
    </source>
</evidence>
<dbReference type="PANTHER" id="PTHR30482:SF17">
    <property type="entry name" value="ABC TRANSPORTER ATP-BINDING PROTEIN"/>
    <property type="match status" value="1"/>
</dbReference>
<accession>A0A399G5T3</accession>
<dbReference type="Pfam" id="PF02653">
    <property type="entry name" value="BPD_transp_2"/>
    <property type="match status" value="1"/>
</dbReference>
<protein>
    <submittedName>
        <fullName evidence="8">Branched-chain amino acid ABC transporter permease</fullName>
    </submittedName>
</protein>
<dbReference type="GO" id="GO:0015658">
    <property type="term" value="F:branched-chain amino acid transmembrane transporter activity"/>
    <property type="evidence" value="ECO:0007669"/>
    <property type="project" value="InterPro"/>
</dbReference>
<dbReference type="InterPro" id="IPR043428">
    <property type="entry name" value="LivM-like"/>
</dbReference>
<gene>
    <name evidence="8" type="ORF">NI17_020705</name>
</gene>
<evidence type="ECO:0000256" key="3">
    <source>
        <dbReference type="ARBA" id="ARBA00022692"/>
    </source>
</evidence>
<keyword evidence="3 7" id="KW-0812">Transmembrane</keyword>
<evidence type="ECO:0000313" key="8">
    <source>
        <dbReference type="EMBL" id="UOE19147.1"/>
    </source>
</evidence>
<keyword evidence="4 7" id="KW-1133">Transmembrane helix</keyword>
<name>A0A399G5T3_9ACTN</name>
<dbReference type="PANTHER" id="PTHR30482">
    <property type="entry name" value="HIGH-AFFINITY BRANCHED-CHAIN AMINO ACID TRANSPORT SYSTEM PERMEASE"/>
    <property type="match status" value="1"/>
</dbReference>
<evidence type="ECO:0000256" key="7">
    <source>
        <dbReference type="SAM" id="Phobius"/>
    </source>
</evidence>
<dbReference type="RefSeq" id="WP_068692696.1">
    <property type="nucleotide sequence ID" value="NZ_CP063196.1"/>
</dbReference>
<evidence type="ECO:0000313" key="9">
    <source>
        <dbReference type="Proteomes" id="UP000265719"/>
    </source>
</evidence>
<feature type="region of interest" description="Disordered" evidence="6">
    <location>
        <begin position="1"/>
        <end position="21"/>
    </location>
</feature>
<feature type="compositionally biased region" description="Low complexity" evidence="6">
    <location>
        <begin position="9"/>
        <end position="21"/>
    </location>
</feature>
<dbReference type="Proteomes" id="UP000265719">
    <property type="component" value="Chromosome"/>
</dbReference>